<dbReference type="GO" id="GO:1902758">
    <property type="term" value="P:bis(molybdopterin guanine dinucleotide)molybdenum biosynthetic process"/>
    <property type="evidence" value="ECO:0007669"/>
    <property type="project" value="TreeGrafter"/>
</dbReference>
<dbReference type="GO" id="GO:0061603">
    <property type="term" value="F:molybdenum cofactor guanylyltransferase activity"/>
    <property type="evidence" value="ECO:0007669"/>
    <property type="project" value="UniProtKB-EC"/>
</dbReference>
<keyword evidence="11" id="KW-1185">Reference proteome</keyword>
<dbReference type="SUPFAM" id="SSF53448">
    <property type="entry name" value="Nucleotide-diphospho-sugar transferases"/>
    <property type="match status" value="1"/>
</dbReference>
<keyword evidence="6 8" id="KW-0342">GTP-binding</keyword>
<evidence type="ECO:0000256" key="1">
    <source>
        <dbReference type="ARBA" id="ARBA00022490"/>
    </source>
</evidence>
<comment type="cofactor">
    <cofactor evidence="8">
        <name>Mg(2+)</name>
        <dbReference type="ChEBI" id="CHEBI:18420"/>
    </cofactor>
</comment>
<evidence type="ECO:0000256" key="7">
    <source>
        <dbReference type="ARBA" id="ARBA00023150"/>
    </source>
</evidence>
<dbReference type="EMBL" id="CP047289">
    <property type="protein sequence ID" value="QUS35098.1"/>
    <property type="molecule type" value="Genomic_DNA"/>
</dbReference>
<dbReference type="PANTHER" id="PTHR19136">
    <property type="entry name" value="MOLYBDENUM COFACTOR GUANYLYLTRANSFERASE"/>
    <property type="match status" value="1"/>
</dbReference>
<comment type="subcellular location">
    <subcellularLocation>
        <location evidence="8">Cytoplasm</location>
    </subcellularLocation>
</comment>
<dbReference type="Pfam" id="PF12804">
    <property type="entry name" value="NTP_transf_3"/>
    <property type="match status" value="1"/>
</dbReference>
<reference evidence="10" key="1">
    <citation type="submission" date="2020-01" db="EMBL/GenBank/DDBJ databases">
        <authorList>
            <person name="Yang Y."/>
            <person name="Kwon Y.M."/>
        </authorList>
    </citation>
    <scope>NUCLEOTIDE SEQUENCE</scope>
    <source>
        <strain evidence="10">PG104</strain>
    </source>
</reference>
<dbReference type="NCBIfam" id="TIGR02665">
    <property type="entry name" value="molyb_mobA"/>
    <property type="match status" value="1"/>
</dbReference>
<accession>A0A8J8SK48</accession>
<dbReference type="InterPro" id="IPR013482">
    <property type="entry name" value="Molybde_CF_guanTrfase"/>
</dbReference>
<name>A0A8J8SK48_9RHOB</name>
<comment type="domain">
    <text evidence="8">The N-terminal domain determines nucleotide recognition and specific binding, while the C-terminal domain determines the specific binding to the target protein.</text>
</comment>
<feature type="binding site" evidence="8">
    <location>
        <position position="101"/>
    </location>
    <ligand>
        <name>GTP</name>
        <dbReference type="ChEBI" id="CHEBI:37565"/>
    </ligand>
</feature>
<dbReference type="KEGG" id="fap:GR316_01705"/>
<dbReference type="EC" id="2.7.7.77" evidence="8"/>
<dbReference type="GO" id="GO:0046872">
    <property type="term" value="F:metal ion binding"/>
    <property type="evidence" value="ECO:0007669"/>
    <property type="project" value="UniProtKB-KW"/>
</dbReference>
<evidence type="ECO:0000256" key="3">
    <source>
        <dbReference type="ARBA" id="ARBA00022723"/>
    </source>
</evidence>
<dbReference type="GO" id="GO:0005737">
    <property type="term" value="C:cytoplasm"/>
    <property type="evidence" value="ECO:0007669"/>
    <property type="project" value="UniProtKB-SubCell"/>
</dbReference>
<protein>
    <recommendedName>
        <fullName evidence="8">Molybdenum cofactor guanylyltransferase</fullName>
        <shortName evidence="8">MoCo guanylyltransferase</shortName>
        <ecNumber evidence="8">2.7.7.77</ecNumber>
    </recommendedName>
    <alternativeName>
        <fullName evidence="8">GTP:molybdopterin guanylyltransferase</fullName>
    </alternativeName>
    <alternativeName>
        <fullName evidence="8">Mo-MPT guanylyltransferase</fullName>
    </alternativeName>
    <alternativeName>
        <fullName evidence="8">Molybdopterin guanylyltransferase</fullName>
    </alternativeName>
    <alternativeName>
        <fullName evidence="8">Molybdopterin-guanine dinucleotide synthase</fullName>
        <shortName evidence="8">MGD synthase</shortName>
    </alternativeName>
</protein>
<evidence type="ECO:0000256" key="5">
    <source>
        <dbReference type="ARBA" id="ARBA00022842"/>
    </source>
</evidence>
<evidence type="ECO:0000313" key="11">
    <source>
        <dbReference type="Proteomes" id="UP000679284"/>
    </source>
</evidence>
<feature type="binding site" evidence="8">
    <location>
        <position position="101"/>
    </location>
    <ligand>
        <name>Mg(2+)</name>
        <dbReference type="ChEBI" id="CHEBI:18420"/>
    </ligand>
</feature>
<keyword evidence="1 8" id="KW-0963">Cytoplasm</keyword>
<comment type="caution">
    <text evidence="8">Lacks conserved residue(s) required for the propagation of feature annotation.</text>
</comment>
<feature type="binding site" evidence="8">
    <location>
        <position position="68"/>
    </location>
    <ligand>
        <name>GTP</name>
        <dbReference type="ChEBI" id="CHEBI:37565"/>
    </ligand>
</feature>
<comment type="function">
    <text evidence="8">Transfers a GMP moiety from GTP to Mo-molybdopterin (Mo-MPT) cofactor (Moco or molybdenum cofactor) to form Mo-molybdopterin guanine dinucleotide (Mo-MGD) cofactor.</text>
</comment>
<dbReference type="HAMAP" id="MF_00316">
    <property type="entry name" value="MobA"/>
    <property type="match status" value="1"/>
</dbReference>
<gene>
    <name evidence="8 10" type="primary">mobA</name>
    <name evidence="10" type="ORF">GR316_01705</name>
</gene>
<comment type="catalytic activity">
    <reaction evidence="8">
        <text>Mo-molybdopterin + GTP + H(+) = Mo-molybdopterin guanine dinucleotide + diphosphate</text>
        <dbReference type="Rhea" id="RHEA:34243"/>
        <dbReference type="ChEBI" id="CHEBI:15378"/>
        <dbReference type="ChEBI" id="CHEBI:33019"/>
        <dbReference type="ChEBI" id="CHEBI:37565"/>
        <dbReference type="ChEBI" id="CHEBI:71302"/>
        <dbReference type="ChEBI" id="CHEBI:71310"/>
        <dbReference type="EC" id="2.7.7.77"/>
    </reaction>
</comment>
<keyword evidence="3 8" id="KW-0479">Metal-binding</keyword>
<proteinExistence type="inferred from homology"/>
<dbReference type="PANTHER" id="PTHR19136:SF81">
    <property type="entry name" value="MOLYBDENUM COFACTOR GUANYLYLTRANSFERASE"/>
    <property type="match status" value="1"/>
</dbReference>
<keyword evidence="4 8" id="KW-0547">Nucleotide-binding</keyword>
<organism evidence="10 11">
    <name type="scientific">Falsirhodobacter algicola</name>
    <dbReference type="NCBI Taxonomy" id="2692330"/>
    <lineage>
        <taxon>Bacteria</taxon>
        <taxon>Pseudomonadati</taxon>
        <taxon>Pseudomonadota</taxon>
        <taxon>Alphaproteobacteria</taxon>
        <taxon>Rhodobacterales</taxon>
        <taxon>Paracoccaceae</taxon>
        <taxon>Falsirhodobacter</taxon>
    </lineage>
</organism>
<dbReference type="Gene3D" id="3.90.550.10">
    <property type="entry name" value="Spore Coat Polysaccharide Biosynthesis Protein SpsA, Chain A"/>
    <property type="match status" value="1"/>
</dbReference>
<evidence type="ECO:0000256" key="2">
    <source>
        <dbReference type="ARBA" id="ARBA00022679"/>
    </source>
</evidence>
<dbReference type="InterPro" id="IPR029044">
    <property type="entry name" value="Nucleotide-diphossugar_trans"/>
</dbReference>
<keyword evidence="2 8" id="KW-0808">Transferase</keyword>
<comment type="subunit">
    <text evidence="8">Monomer.</text>
</comment>
<dbReference type="GO" id="GO:0005525">
    <property type="term" value="F:GTP binding"/>
    <property type="evidence" value="ECO:0007669"/>
    <property type="project" value="UniProtKB-UniRule"/>
</dbReference>
<keyword evidence="5 8" id="KW-0460">Magnesium</keyword>
<keyword evidence="10" id="KW-0548">Nucleotidyltransferase</keyword>
<evidence type="ECO:0000256" key="4">
    <source>
        <dbReference type="ARBA" id="ARBA00022741"/>
    </source>
</evidence>
<evidence type="ECO:0000313" key="10">
    <source>
        <dbReference type="EMBL" id="QUS35098.1"/>
    </source>
</evidence>
<feature type="binding site" evidence="8">
    <location>
        <position position="22"/>
    </location>
    <ligand>
        <name>GTP</name>
        <dbReference type="ChEBI" id="CHEBI:37565"/>
    </ligand>
</feature>
<dbReference type="AlphaFoldDB" id="A0A8J8SK48"/>
<keyword evidence="7 8" id="KW-0501">Molybdenum cofactor biosynthesis</keyword>
<feature type="binding site" evidence="8">
    <location>
        <begin position="9"/>
        <end position="11"/>
    </location>
    <ligand>
        <name>GTP</name>
        <dbReference type="ChEBI" id="CHEBI:37565"/>
    </ligand>
</feature>
<feature type="domain" description="MobA-like NTP transferase" evidence="9">
    <location>
        <begin position="6"/>
        <end position="156"/>
    </location>
</feature>
<comment type="similarity">
    <text evidence="8">Belongs to the MobA family.</text>
</comment>
<dbReference type="CDD" id="cd02503">
    <property type="entry name" value="MobA"/>
    <property type="match status" value="1"/>
</dbReference>
<evidence type="ECO:0000259" key="9">
    <source>
        <dbReference type="Pfam" id="PF12804"/>
    </source>
</evidence>
<dbReference type="RefSeq" id="WP_211784347.1">
    <property type="nucleotide sequence ID" value="NZ_CP047289.1"/>
</dbReference>
<sequence length="197" mass="20413">MIQPCGLVLAGGQGARMDGADKALLPLGGRTLLDHVLARLAPQVPAIAISANGDPARFARFGLPVLPDETPDRPGPLGGILAGLVHAQQTGASHVLTVAVDTPFFPADLARHLPQRADAPLLVQAGDDPHPTFGLWPVAVASDLRAALGDGLRRVRQVSALLGGGMLILPPAEPDPFFNINTPADLRQAEARLVACP</sequence>
<dbReference type="InterPro" id="IPR025877">
    <property type="entry name" value="MobA-like_NTP_Trfase"/>
</dbReference>
<dbReference type="Proteomes" id="UP000679284">
    <property type="component" value="Chromosome"/>
</dbReference>
<evidence type="ECO:0000256" key="8">
    <source>
        <dbReference type="HAMAP-Rule" id="MF_00316"/>
    </source>
</evidence>
<evidence type="ECO:0000256" key="6">
    <source>
        <dbReference type="ARBA" id="ARBA00023134"/>
    </source>
</evidence>